<accession>A0A1H6Z2E5</accession>
<evidence type="ECO:0000313" key="2">
    <source>
        <dbReference type="EMBL" id="SEJ47621.1"/>
    </source>
</evidence>
<proteinExistence type="predicted"/>
<evidence type="ECO:0000313" key="3">
    <source>
        <dbReference type="Proteomes" id="UP000199532"/>
    </source>
</evidence>
<protein>
    <recommendedName>
        <fullName evidence="4">Por secretion system C-terminal sorting domain-containing protein</fullName>
    </recommendedName>
</protein>
<evidence type="ECO:0008006" key="4">
    <source>
        <dbReference type="Google" id="ProtNLM"/>
    </source>
</evidence>
<name>A0A1H6Z2E5_9BACT</name>
<feature type="chain" id="PRO_5011457111" description="Por secretion system C-terminal sorting domain-containing protein" evidence="1">
    <location>
        <begin position="26"/>
        <end position="132"/>
    </location>
</feature>
<gene>
    <name evidence="2" type="ORF">SAMN04487995_4883</name>
</gene>
<sequence>MKVKSISKLVLSLTLALSTLSFTYAKEEGTEKKETKATAAFGASLYKVANTSKVKLAIDKIPDANVNIVLRDNFGKIIYHEVLRKNSDGLYRRVFDMEGMNEGTYYFVLMGKNTKVTKTVEISSTTSKLIVL</sequence>
<feature type="signal peptide" evidence="1">
    <location>
        <begin position="1"/>
        <end position="25"/>
    </location>
</feature>
<dbReference type="EMBL" id="FNXY01000008">
    <property type="protein sequence ID" value="SEJ47621.1"/>
    <property type="molecule type" value="Genomic_DNA"/>
</dbReference>
<dbReference type="Proteomes" id="UP000199532">
    <property type="component" value="Unassembled WGS sequence"/>
</dbReference>
<dbReference type="RefSeq" id="WP_090339244.1">
    <property type="nucleotide sequence ID" value="NZ_FNXY01000008.1"/>
</dbReference>
<dbReference type="OrthoDB" id="963434at2"/>
<evidence type="ECO:0000256" key="1">
    <source>
        <dbReference type="SAM" id="SignalP"/>
    </source>
</evidence>
<organism evidence="2 3">
    <name type="scientific">Dyadobacter koreensis</name>
    <dbReference type="NCBI Taxonomy" id="408657"/>
    <lineage>
        <taxon>Bacteria</taxon>
        <taxon>Pseudomonadati</taxon>
        <taxon>Bacteroidota</taxon>
        <taxon>Cytophagia</taxon>
        <taxon>Cytophagales</taxon>
        <taxon>Spirosomataceae</taxon>
        <taxon>Dyadobacter</taxon>
    </lineage>
</organism>
<dbReference type="AlphaFoldDB" id="A0A1H6Z2E5"/>
<keyword evidence="1" id="KW-0732">Signal</keyword>
<reference evidence="2 3" key="1">
    <citation type="submission" date="2016-10" db="EMBL/GenBank/DDBJ databases">
        <authorList>
            <person name="de Groot N.N."/>
        </authorList>
    </citation>
    <scope>NUCLEOTIDE SEQUENCE [LARGE SCALE GENOMIC DNA]</scope>
    <source>
        <strain evidence="2 3">DSM 19938</strain>
    </source>
</reference>
<keyword evidence="3" id="KW-1185">Reference proteome</keyword>